<proteinExistence type="predicted"/>
<evidence type="ECO:0000256" key="1">
    <source>
        <dbReference type="SAM" id="MobiDB-lite"/>
    </source>
</evidence>
<dbReference type="SUPFAM" id="SSF46785">
    <property type="entry name" value="Winged helix' DNA-binding domain"/>
    <property type="match status" value="1"/>
</dbReference>
<organism evidence="2 3">
    <name type="scientific">Methanoculleus bourgensis</name>
    <dbReference type="NCBI Taxonomy" id="83986"/>
    <lineage>
        <taxon>Archaea</taxon>
        <taxon>Methanobacteriati</taxon>
        <taxon>Methanobacteriota</taxon>
        <taxon>Stenosarchaea group</taxon>
        <taxon>Methanomicrobia</taxon>
        <taxon>Methanomicrobiales</taxon>
        <taxon>Methanomicrobiaceae</taxon>
        <taxon>Methanoculleus</taxon>
    </lineage>
</organism>
<dbReference type="Gene3D" id="1.10.10.10">
    <property type="entry name" value="Winged helix-like DNA-binding domain superfamily/Winged helix DNA-binding domain"/>
    <property type="match status" value="1"/>
</dbReference>
<dbReference type="AlphaFoldDB" id="A0A0X3BRB4"/>
<dbReference type="Proteomes" id="UP000069850">
    <property type="component" value="Chromosome 1"/>
</dbReference>
<dbReference type="EMBL" id="LT158599">
    <property type="protein sequence ID" value="CVK34005.1"/>
    <property type="molecule type" value="Genomic_DNA"/>
</dbReference>
<gene>
    <name evidence="2" type="ORF">MMAB1_2792</name>
</gene>
<dbReference type="KEGG" id="mema:MMAB1_2792"/>
<evidence type="ECO:0000313" key="3">
    <source>
        <dbReference type="Proteomes" id="UP000069850"/>
    </source>
</evidence>
<sequence length="164" mass="18402">MDQEVVESYLNKIPVQARELVQNLNTNEKWAVYAALLQNERMSFSELRDLFDMNPSQIDRILKSLVAGGIIYKRAKSLKDADDNARSYYELSMLGQHFYNAMFDLVIPQKRNAPPAYSTRSPEHRQVVTSPMNPASHVLGGSKPVKSPTIRGKAKPKVPTAVGV</sequence>
<dbReference type="InterPro" id="IPR036388">
    <property type="entry name" value="WH-like_DNA-bd_sf"/>
</dbReference>
<protein>
    <submittedName>
        <fullName evidence="2">Uncharacterized protein</fullName>
    </submittedName>
</protein>
<evidence type="ECO:0000313" key="2">
    <source>
        <dbReference type="EMBL" id="CVK34005.1"/>
    </source>
</evidence>
<accession>A0A0X3BRB4</accession>
<name>A0A0X3BRB4_9EURY</name>
<feature type="region of interest" description="Disordered" evidence="1">
    <location>
        <begin position="114"/>
        <end position="164"/>
    </location>
</feature>
<dbReference type="GeneID" id="24787118"/>
<dbReference type="OrthoDB" id="106982at2157"/>
<reference evidence="2 3" key="1">
    <citation type="submission" date="2016-01" db="EMBL/GenBank/DDBJ databases">
        <authorList>
            <person name="Manzoor S."/>
        </authorList>
    </citation>
    <scope>NUCLEOTIDE SEQUENCE [LARGE SCALE GENOMIC DNA]</scope>
    <source>
        <strain evidence="2">Methanoculleus sp MAB1</strain>
    </source>
</reference>
<dbReference type="RefSeq" id="WP_048104836.1">
    <property type="nucleotide sequence ID" value="NZ_LT158599.1"/>
</dbReference>
<dbReference type="InterPro" id="IPR036390">
    <property type="entry name" value="WH_DNA-bd_sf"/>
</dbReference>
<dbReference type="GeneID" id="27138344"/>